<organism evidence="1 2">
    <name type="scientific">Curtobacterium herbarum</name>
    <dbReference type="NCBI Taxonomy" id="150122"/>
    <lineage>
        <taxon>Bacteria</taxon>
        <taxon>Bacillati</taxon>
        <taxon>Actinomycetota</taxon>
        <taxon>Actinomycetes</taxon>
        <taxon>Micrococcales</taxon>
        <taxon>Microbacteriaceae</taxon>
        <taxon>Curtobacterium</taxon>
    </lineage>
</organism>
<reference evidence="2" key="1">
    <citation type="journal article" date="2019" name="Int. J. Syst. Evol. Microbiol.">
        <title>The Global Catalogue of Microorganisms (GCM) 10K type strain sequencing project: providing services to taxonomists for standard genome sequencing and annotation.</title>
        <authorList>
            <consortium name="The Broad Institute Genomics Platform"/>
            <consortium name="The Broad Institute Genome Sequencing Center for Infectious Disease"/>
            <person name="Wu L."/>
            <person name="Ma J."/>
        </authorList>
    </citation>
    <scope>NUCLEOTIDE SEQUENCE [LARGE SCALE GENOMIC DNA]</scope>
    <source>
        <strain evidence="2">JCM 12140</strain>
    </source>
</reference>
<dbReference type="Gene3D" id="3.40.50.1000">
    <property type="entry name" value="HAD superfamily/HAD-like"/>
    <property type="match status" value="2"/>
</dbReference>
<dbReference type="RefSeq" id="WP_204607785.1">
    <property type="nucleotide sequence ID" value="NZ_BAAAJX010000003.1"/>
</dbReference>
<evidence type="ECO:0000313" key="1">
    <source>
        <dbReference type="EMBL" id="GAA1492583.1"/>
    </source>
</evidence>
<accession>A0ABP4K3H6</accession>
<dbReference type="SUPFAM" id="SSF56784">
    <property type="entry name" value="HAD-like"/>
    <property type="match status" value="1"/>
</dbReference>
<comment type="caution">
    <text evidence="1">The sequence shown here is derived from an EMBL/GenBank/DDBJ whole genome shotgun (WGS) entry which is preliminary data.</text>
</comment>
<dbReference type="InterPro" id="IPR024197">
    <property type="entry name" value="TPP-like"/>
</dbReference>
<keyword evidence="2" id="KW-1185">Reference proteome</keyword>
<dbReference type="InterPro" id="IPR023214">
    <property type="entry name" value="HAD_sf"/>
</dbReference>
<evidence type="ECO:0008006" key="3">
    <source>
        <dbReference type="Google" id="ProtNLM"/>
    </source>
</evidence>
<evidence type="ECO:0000313" key="2">
    <source>
        <dbReference type="Proteomes" id="UP001501742"/>
    </source>
</evidence>
<name>A0ABP4K3H6_9MICO</name>
<proteinExistence type="predicted"/>
<dbReference type="InterPro" id="IPR036412">
    <property type="entry name" value="HAD-like_sf"/>
</dbReference>
<sequence length="273" mass="29087">MSALVGFDLDRTVVYSAAALMLDGPDEDAPALVVTEVYQGLPLSFMTRRAERALEALAETSVVVPVTTRTVAQFQRIRLPLPSTGWAVTTNGAVVLHDGVPDESWTATLRDEVAATSAPLPEVEHRLATALPEGSVLRTRRAEDVFVYAIVERSELPDTAVEAFAAELAELGWRVSVQGRKLYAVPTPIRKERALAAVAERTGATRTIAAGDSLLDREMLAWADVAIRPAHGELHAVGWTAPNLIVTHAQGVLAGEELVQLAAAAAAEATSRA</sequence>
<protein>
    <recommendedName>
        <fullName evidence="3">HAD family hydrolase</fullName>
    </recommendedName>
</protein>
<dbReference type="Gene3D" id="3.30.980.20">
    <property type="entry name" value="Putative mannosyl-3-phosphoglycerate phosphatase, domain 2"/>
    <property type="match status" value="1"/>
</dbReference>
<dbReference type="EMBL" id="BAAAJX010000003">
    <property type="protein sequence ID" value="GAA1492583.1"/>
    <property type="molecule type" value="Genomic_DNA"/>
</dbReference>
<dbReference type="PIRSF" id="PIRSF030802">
    <property type="entry name" value="UCP030802"/>
    <property type="match status" value="1"/>
</dbReference>
<dbReference type="Proteomes" id="UP001501742">
    <property type="component" value="Unassembled WGS sequence"/>
</dbReference>
<gene>
    <name evidence="1" type="ORF">GCM10009627_09290</name>
</gene>